<accession>A0A1H9RI82</accession>
<dbReference type="RefSeq" id="WP_093047975.1">
    <property type="nucleotide sequence ID" value="NZ_FOGT01000003.1"/>
</dbReference>
<dbReference type="AlphaFoldDB" id="A0A1H9RI82"/>
<keyword evidence="3" id="KW-1185">Reference proteome</keyword>
<keyword evidence="1" id="KW-0472">Membrane</keyword>
<sequence>MSEEKVTKLQHKVEDYRRFAFILIALAGFLMIGTVIPSESVQIAQEWLIVFVSILLAGAVLLHGVSLKTEKLIVEDE</sequence>
<evidence type="ECO:0000313" key="2">
    <source>
        <dbReference type="EMBL" id="SER72265.1"/>
    </source>
</evidence>
<protein>
    <submittedName>
        <fullName evidence="2">YrhC-like protein</fullName>
    </submittedName>
</protein>
<evidence type="ECO:0000256" key="1">
    <source>
        <dbReference type="SAM" id="Phobius"/>
    </source>
</evidence>
<dbReference type="InterPro" id="IPR025418">
    <property type="entry name" value="YrhC-like"/>
</dbReference>
<keyword evidence="1" id="KW-1133">Transmembrane helix</keyword>
<dbReference type="STRING" id="1601833.SAMN05518684_103160"/>
<name>A0A1H9RI82_9BACI</name>
<dbReference type="Proteomes" id="UP000198571">
    <property type="component" value="Unassembled WGS sequence"/>
</dbReference>
<reference evidence="3" key="1">
    <citation type="submission" date="2016-10" db="EMBL/GenBank/DDBJ databases">
        <authorList>
            <person name="Varghese N."/>
            <person name="Submissions S."/>
        </authorList>
    </citation>
    <scope>NUCLEOTIDE SEQUENCE [LARGE SCALE GENOMIC DNA]</scope>
    <source>
        <strain evidence="3">S9</strain>
    </source>
</reference>
<proteinExistence type="predicted"/>
<gene>
    <name evidence="2" type="ORF">SAMN05518684_103160</name>
</gene>
<dbReference type="OrthoDB" id="2943632at2"/>
<keyword evidence="1" id="KW-0812">Transmembrane</keyword>
<evidence type="ECO:0000313" key="3">
    <source>
        <dbReference type="Proteomes" id="UP000198571"/>
    </source>
</evidence>
<dbReference type="Pfam" id="PF14143">
    <property type="entry name" value="YrhC"/>
    <property type="match status" value="1"/>
</dbReference>
<organism evidence="2 3">
    <name type="scientific">Salipaludibacillus aurantiacus</name>
    <dbReference type="NCBI Taxonomy" id="1601833"/>
    <lineage>
        <taxon>Bacteria</taxon>
        <taxon>Bacillati</taxon>
        <taxon>Bacillota</taxon>
        <taxon>Bacilli</taxon>
        <taxon>Bacillales</taxon>
        <taxon>Bacillaceae</taxon>
    </lineage>
</organism>
<feature type="transmembrane region" description="Helical" evidence="1">
    <location>
        <begin position="43"/>
        <end position="62"/>
    </location>
</feature>
<dbReference type="EMBL" id="FOGT01000003">
    <property type="protein sequence ID" value="SER72265.1"/>
    <property type="molecule type" value="Genomic_DNA"/>
</dbReference>
<feature type="transmembrane region" description="Helical" evidence="1">
    <location>
        <begin position="20"/>
        <end position="37"/>
    </location>
</feature>